<reference evidence="3 4" key="1">
    <citation type="journal article" date="2014" name="BMC Genomics">
        <title>Comparative genome sequencing reveals chemotype-specific gene clusters in the toxigenic black mold Stachybotrys.</title>
        <authorList>
            <person name="Semeiks J."/>
            <person name="Borek D."/>
            <person name="Otwinowski Z."/>
            <person name="Grishin N.V."/>
        </authorList>
    </citation>
    <scope>NUCLEOTIDE SEQUENCE [LARGE SCALE GENOMIC DNA]</scope>
    <source>
        <strain evidence="4">CBS 109288 / IBT 7711</strain>
    </source>
</reference>
<feature type="region of interest" description="Disordered" evidence="1">
    <location>
        <begin position="319"/>
        <end position="351"/>
    </location>
</feature>
<dbReference type="PANTHER" id="PTHR35184">
    <property type="entry name" value="YALI0C10208P"/>
    <property type="match status" value="1"/>
</dbReference>
<dbReference type="PANTHER" id="PTHR35184:SF1">
    <property type="entry name" value="INTEGRAL MEMBRANE PROTEIN"/>
    <property type="match status" value="1"/>
</dbReference>
<dbReference type="HOGENOM" id="CLU_024263_0_0_1"/>
<dbReference type="InterPro" id="IPR021460">
    <property type="entry name" value="DUF3112"/>
</dbReference>
<dbReference type="Proteomes" id="UP000028045">
    <property type="component" value="Unassembled WGS sequence"/>
</dbReference>
<name>A0A084B1T0_STACB</name>
<evidence type="ECO:0000313" key="4">
    <source>
        <dbReference type="Proteomes" id="UP000028045"/>
    </source>
</evidence>
<feature type="transmembrane region" description="Helical" evidence="2">
    <location>
        <begin position="239"/>
        <end position="262"/>
    </location>
</feature>
<keyword evidence="2" id="KW-0812">Transmembrane</keyword>
<keyword evidence="2" id="KW-0472">Membrane</keyword>
<feature type="transmembrane region" description="Helical" evidence="2">
    <location>
        <begin position="51"/>
        <end position="69"/>
    </location>
</feature>
<dbReference type="AlphaFoldDB" id="A0A084B1T0"/>
<organism evidence="3 4">
    <name type="scientific">Stachybotrys chartarum (strain CBS 109288 / IBT 7711)</name>
    <name type="common">Toxic black mold</name>
    <name type="synonym">Stilbospora chartarum</name>
    <dbReference type="NCBI Taxonomy" id="1280523"/>
    <lineage>
        <taxon>Eukaryota</taxon>
        <taxon>Fungi</taxon>
        <taxon>Dikarya</taxon>
        <taxon>Ascomycota</taxon>
        <taxon>Pezizomycotina</taxon>
        <taxon>Sordariomycetes</taxon>
        <taxon>Hypocreomycetidae</taxon>
        <taxon>Hypocreales</taxon>
        <taxon>Stachybotryaceae</taxon>
        <taxon>Stachybotrys</taxon>
    </lineage>
</organism>
<evidence type="ECO:0000256" key="1">
    <source>
        <dbReference type="SAM" id="MobiDB-lite"/>
    </source>
</evidence>
<feature type="transmembrane region" description="Helical" evidence="2">
    <location>
        <begin position="156"/>
        <end position="183"/>
    </location>
</feature>
<feature type="transmembrane region" description="Helical" evidence="2">
    <location>
        <begin position="195"/>
        <end position="219"/>
    </location>
</feature>
<evidence type="ECO:0000313" key="3">
    <source>
        <dbReference type="EMBL" id="KEY71509.1"/>
    </source>
</evidence>
<feature type="compositionally biased region" description="Polar residues" evidence="1">
    <location>
        <begin position="19"/>
        <end position="32"/>
    </location>
</feature>
<dbReference type="Pfam" id="PF11309">
    <property type="entry name" value="DUF3112"/>
    <property type="match status" value="1"/>
</dbReference>
<proteinExistence type="predicted"/>
<evidence type="ECO:0000256" key="2">
    <source>
        <dbReference type="SAM" id="Phobius"/>
    </source>
</evidence>
<sequence length="351" mass="38692">MSQARIFPPTLQAHHHKSSFTASQDTNTSQTPPYRFHDAQLGGLPTTDVDVPISSVLIPLFLVTFATNMTLHIRNLRRSRMFLPSGFMAAYSMTRVVANATRIAWARNPTNMHVALAAAVFANAGVLLLFLVNIIFSQRLLRAHHPRLGWSTPARVVFQGLFVALGVSLVMVVAGIVYSSYTLDPLVLSRMRSCYLVACTTPSVLSLVPIPIIAFALALPRKNNIDSFGFGLMKTKFQLVAFSSVLLAFGSIFRTIAAYFRRPAEGPAWYHTKAAFYCFIFVVELFVIYTYTFSRVDRLFFVPNGSGKRQSYSQDVFPVQAPASSGSSHSDTDTSGDDTTLGIKDEKAAQT</sequence>
<accession>A0A084B1T0</accession>
<feature type="region of interest" description="Disordered" evidence="1">
    <location>
        <begin position="1"/>
        <end position="32"/>
    </location>
</feature>
<feature type="transmembrane region" description="Helical" evidence="2">
    <location>
        <begin position="274"/>
        <end position="293"/>
    </location>
</feature>
<keyword evidence="2" id="KW-1133">Transmembrane helix</keyword>
<dbReference type="OrthoDB" id="3357002at2759"/>
<dbReference type="EMBL" id="KL648283">
    <property type="protein sequence ID" value="KEY71509.1"/>
    <property type="molecule type" value="Genomic_DNA"/>
</dbReference>
<feature type="transmembrane region" description="Helical" evidence="2">
    <location>
        <begin position="112"/>
        <end position="136"/>
    </location>
</feature>
<gene>
    <name evidence="3" type="ORF">S7711_03575</name>
</gene>
<protein>
    <recommendedName>
        <fullName evidence="5">G-protein coupled receptors family 1 profile domain-containing protein</fullName>
    </recommendedName>
</protein>
<keyword evidence="4" id="KW-1185">Reference proteome</keyword>
<evidence type="ECO:0008006" key="5">
    <source>
        <dbReference type="Google" id="ProtNLM"/>
    </source>
</evidence>